<sequence>MPRQILSKEIIIQTSINLIEVNRDNSFANIARNLGTQSQALYNYFSNQIDLNYAIVAWTIKQITQHLQQKLFGQTKMDAIIAFAMELRKLALDHFLLAQFILKMPRTDKYPDVKLAFADLKALLDCLIATEFTDRKKQILASRCGRDLLIGDIINVGTGWFADKSIPTESGFRTLLKNNLENIKNAN</sequence>
<name>A0A0F4KPS8_9LACO</name>
<dbReference type="HOGENOM" id="CLU_069356_43_1_9"/>
<reference evidence="1 2" key="1">
    <citation type="submission" date="2014-12" db="EMBL/GenBank/DDBJ databases">
        <title>Comparative genomics of the lactic acid bacteria isolated from the honey bee gut.</title>
        <authorList>
            <person name="Ellegaard K.M."/>
            <person name="Tamarit D."/>
            <person name="Javelind E."/>
            <person name="Olofsson T."/>
            <person name="Andersson S.G."/>
            <person name="Vasquez A."/>
        </authorList>
    </citation>
    <scope>NUCLEOTIDE SEQUENCE [LARGE SCALE GENOMIC DNA]</scope>
    <source>
        <strain evidence="1 2">Hon2</strain>
    </source>
</reference>
<organism evidence="1 2">
    <name type="scientific">Bombilactobacillus mellis</name>
    <dbReference type="NCBI Taxonomy" id="1218508"/>
    <lineage>
        <taxon>Bacteria</taxon>
        <taxon>Bacillati</taxon>
        <taxon>Bacillota</taxon>
        <taxon>Bacilli</taxon>
        <taxon>Lactobacillales</taxon>
        <taxon>Lactobacillaceae</taxon>
        <taxon>Bombilactobacillus</taxon>
    </lineage>
</organism>
<evidence type="ECO:0000313" key="2">
    <source>
        <dbReference type="Proteomes" id="UP000033695"/>
    </source>
</evidence>
<dbReference type="PATRIC" id="fig|1218508.4.peg.1069"/>
<dbReference type="Proteomes" id="UP000033695">
    <property type="component" value="Unassembled WGS sequence"/>
</dbReference>
<dbReference type="STRING" id="1218508.JG29_10840"/>
<comment type="caution">
    <text evidence="1">The sequence shown here is derived from an EMBL/GenBank/DDBJ whole genome shotgun (WGS) entry which is preliminary data.</text>
</comment>
<dbReference type="SUPFAM" id="SSF46689">
    <property type="entry name" value="Homeodomain-like"/>
    <property type="match status" value="1"/>
</dbReference>
<keyword evidence="2" id="KW-1185">Reference proteome</keyword>
<accession>A0A0F4KPS8</accession>
<dbReference type="OrthoDB" id="2329191at2"/>
<evidence type="ECO:0000313" key="1">
    <source>
        <dbReference type="EMBL" id="KJY48677.1"/>
    </source>
</evidence>
<protein>
    <submittedName>
        <fullName evidence="1">TetR family transcriptional regulator</fullName>
    </submittedName>
</protein>
<dbReference type="RefSeq" id="WP_045922941.1">
    <property type="nucleotide sequence ID" value="NZ_JBHTHW010000008.1"/>
</dbReference>
<dbReference type="EMBL" id="JXBZ01000008">
    <property type="protein sequence ID" value="KJY48677.1"/>
    <property type="molecule type" value="Genomic_DNA"/>
</dbReference>
<gene>
    <name evidence="1" type="ORF">JG29_10840</name>
</gene>
<proteinExistence type="predicted"/>
<dbReference type="Gene3D" id="1.10.357.10">
    <property type="entry name" value="Tetracycline Repressor, domain 2"/>
    <property type="match status" value="1"/>
</dbReference>
<dbReference type="InterPro" id="IPR009057">
    <property type="entry name" value="Homeodomain-like_sf"/>
</dbReference>
<dbReference type="AlphaFoldDB" id="A0A0F4KPS8"/>